<keyword evidence="4" id="KW-0862">Zinc</keyword>
<dbReference type="GO" id="GO:0043720">
    <property type="term" value="F:3-keto-5-aminohexanoate cleavage activity"/>
    <property type="evidence" value="ECO:0007669"/>
    <property type="project" value="InterPro"/>
</dbReference>
<organism evidence="5 6">
    <name type="scientific">Paracoccus chinensis</name>
    <dbReference type="NCBI Taxonomy" id="525640"/>
    <lineage>
        <taxon>Bacteria</taxon>
        <taxon>Pseudomonadati</taxon>
        <taxon>Pseudomonadota</taxon>
        <taxon>Alphaproteobacteria</taxon>
        <taxon>Rhodobacterales</taxon>
        <taxon>Paracoccaceae</taxon>
        <taxon>Paracoccus</taxon>
    </lineage>
</organism>
<dbReference type="STRING" id="525640.SAMN04487971_11093"/>
<keyword evidence="6" id="KW-1185">Reference proteome</keyword>
<dbReference type="EMBL" id="FNGE01000010">
    <property type="protein sequence ID" value="SDL42451.1"/>
    <property type="molecule type" value="Genomic_DNA"/>
</dbReference>
<dbReference type="InterPro" id="IPR008567">
    <property type="entry name" value="BKACE"/>
</dbReference>
<evidence type="ECO:0000256" key="2">
    <source>
        <dbReference type="ARBA" id="ARBA00022679"/>
    </source>
</evidence>
<evidence type="ECO:0000256" key="4">
    <source>
        <dbReference type="ARBA" id="ARBA00022833"/>
    </source>
</evidence>
<evidence type="ECO:0000313" key="5">
    <source>
        <dbReference type="EMBL" id="SDL42451.1"/>
    </source>
</evidence>
<sequence>MNATLPSVAVTVAPNGSYKMRSDHPALPITPAELARCASACVERGAGMFHLHVRDRDGRHLLDAEAYGEATTAIRRAVGDRMIIQATSEAAGRYAPFEQMAAIRATRPEAVSLALRELVRKEDEVAAATQFIEDLDRASTMIQVILYSAADLAAWRALRQRGAFGSRPQTLLFVLGRYTENQTSTPADLLPFLAEPVEVPFSVCAFGRFERDCVLTAALLGGHARVGFENNLHMPDGQLAPSNEALVGTLVEALTSLGRRTSSAEEIRSQYR</sequence>
<dbReference type="PANTHER" id="PTHR37418">
    <property type="entry name" value="3-KETO-5-AMINOHEXANOATE CLEAVAGE ENZYME-RELATED"/>
    <property type="match status" value="1"/>
</dbReference>
<protein>
    <submittedName>
        <fullName evidence="5">Uncharacterized conserved protein, DUF849 family</fullName>
    </submittedName>
</protein>
<proteinExistence type="predicted"/>
<dbReference type="AlphaFoldDB" id="A0A1G9JY61"/>
<name>A0A1G9JY61_9RHOB</name>
<accession>A0A1G9JY61</accession>
<reference evidence="6" key="1">
    <citation type="submission" date="2016-10" db="EMBL/GenBank/DDBJ databases">
        <authorList>
            <person name="Varghese N."/>
            <person name="Submissions S."/>
        </authorList>
    </citation>
    <scope>NUCLEOTIDE SEQUENCE [LARGE SCALE GENOMIC DNA]</scope>
    <source>
        <strain evidence="6">CGMCC 1.7655</strain>
    </source>
</reference>
<dbReference type="RefSeq" id="WP_090756300.1">
    <property type="nucleotide sequence ID" value="NZ_FNGE01000010.1"/>
</dbReference>
<dbReference type="InterPro" id="IPR013785">
    <property type="entry name" value="Aldolase_TIM"/>
</dbReference>
<evidence type="ECO:0000256" key="1">
    <source>
        <dbReference type="ARBA" id="ARBA00001947"/>
    </source>
</evidence>
<dbReference type="Gene3D" id="3.20.20.70">
    <property type="entry name" value="Aldolase class I"/>
    <property type="match status" value="1"/>
</dbReference>
<dbReference type="GO" id="GO:0046872">
    <property type="term" value="F:metal ion binding"/>
    <property type="evidence" value="ECO:0007669"/>
    <property type="project" value="UniProtKB-KW"/>
</dbReference>
<keyword evidence="3" id="KW-0479">Metal-binding</keyword>
<dbReference type="OrthoDB" id="9805277at2"/>
<gene>
    <name evidence="5" type="ORF">SAMN04487971_11093</name>
</gene>
<evidence type="ECO:0000256" key="3">
    <source>
        <dbReference type="ARBA" id="ARBA00022723"/>
    </source>
</evidence>
<keyword evidence="2" id="KW-0808">Transferase</keyword>
<dbReference type="PANTHER" id="PTHR37418:SF2">
    <property type="entry name" value="3-KETO-5-AMINOHEXANOATE CLEAVAGE ENZYME"/>
    <property type="match status" value="1"/>
</dbReference>
<dbReference type="Proteomes" id="UP000199555">
    <property type="component" value="Unassembled WGS sequence"/>
</dbReference>
<evidence type="ECO:0000313" key="6">
    <source>
        <dbReference type="Proteomes" id="UP000199555"/>
    </source>
</evidence>
<comment type="cofactor">
    <cofactor evidence="1">
        <name>Zn(2+)</name>
        <dbReference type="ChEBI" id="CHEBI:29105"/>
    </cofactor>
</comment>
<dbReference type="Pfam" id="PF05853">
    <property type="entry name" value="BKACE"/>
    <property type="match status" value="1"/>
</dbReference>